<feature type="region of interest" description="Disordered" evidence="2">
    <location>
        <begin position="1"/>
        <end position="29"/>
    </location>
</feature>
<dbReference type="Pfam" id="PF00498">
    <property type="entry name" value="FHA"/>
    <property type="match status" value="1"/>
</dbReference>
<dbReference type="SUPFAM" id="SSF49879">
    <property type="entry name" value="SMAD/FHA domain"/>
    <property type="match status" value="1"/>
</dbReference>
<protein>
    <submittedName>
        <fullName evidence="4">FHA domain-containing protein</fullName>
    </submittedName>
</protein>
<accession>A0A8J8BCZ9</accession>
<dbReference type="Proteomes" id="UP000677913">
    <property type="component" value="Unassembled WGS sequence"/>
</dbReference>
<dbReference type="CDD" id="cd00060">
    <property type="entry name" value="FHA"/>
    <property type="match status" value="1"/>
</dbReference>
<dbReference type="SMART" id="SM00240">
    <property type="entry name" value="FHA"/>
    <property type="match status" value="1"/>
</dbReference>
<feature type="compositionally biased region" description="Polar residues" evidence="2">
    <location>
        <begin position="14"/>
        <end position="29"/>
    </location>
</feature>
<dbReference type="EMBL" id="JAGSXH010000058">
    <property type="protein sequence ID" value="MBS2964733.1"/>
    <property type="molecule type" value="Genomic_DNA"/>
</dbReference>
<dbReference type="InterPro" id="IPR008984">
    <property type="entry name" value="SMAD_FHA_dom_sf"/>
</dbReference>
<sequence length="185" mass="19527">MAASEDEDDDEDISTTVYSSAGNGQSTNAAVGRPMVAAIRCTAGHLNPPQAKRCRVCPQTVPPQQETHVPRPVLGVLRLSTGEDIPLDQDVLLGREPKPTSQSIDKQHVLRLPSPGKDISRNHLQIRLVGWRVMVTDLGSTNGTTIRPPGGGPAEALPPGGTRLVEPGAEVTLAGVVSFIYEATG</sequence>
<dbReference type="Gene3D" id="2.60.200.20">
    <property type="match status" value="1"/>
</dbReference>
<dbReference type="RefSeq" id="WP_211469095.1">
    <property type="nucleotide sequence ID" value="NZ_JAGSXH010000058.1"/>
</dbReference>
<evidence type="ECO:0000256" key="2">
    <source>
        <dbReference type="SAM" id="MobiDB-lite"/>
    </source>
</evidence>
<gene>
    <name evidence="4" type="ORF">KGA66_16870</name>
</gene>
<name>A0A8J8BCZ9_9ACTN</name>
<keyword evidence="1" id="KW-0597">Phosphoprotein</keyword>
<keyword evidence="5" id="KW-1185">Reference proteome</keyword>
<dbReference type="InterPro" id="IPR000253">
    <property type="entry name" value="FHA_dom"/>
</dbReference>
<evidence type="ECO:0000313" key="4">
    <source>
        <dbReference type="EMBL" id="MBS2964733.1"/>
    </source>
</evidence>
<feature type="compositionally biased region" description="Acidic residues" evidence="2">
    <location>
        <begin position="1"/>
        <end position="13"/>
    </location>
</feature>
<organism evidence="4 5">
    <name type="scientific">Actinocrinis puniceicyclus</name>
    <dbReference type="NCBI Taxonomy" id="977794"/>
    <lineage>
        <taxon>Bacteria</taxon>
        <taxon>Bacillati</taxon>
        <taxon>Actinomycetota</taxon>
        <taxon>Actinomycetes</taxon>
        <taxon>Catenulisporales</taxon>
        <taxon>Actinospicaceae</taxon>
        <taxon>Actinocrinis</taxon>
    </lineage>
</organism>
<comment type="caution">
    <text evidence="4">The sequence shown here is derived from an EMBL/GenBank/DDBJ whole genome shotgun (WGS) entry which is preliminary data.</text>
</comment>
<feature type="domain" description="FHA" evidence="3">
    <location>
        <begin position="91"/>
        <end position="146"/>
    </location>
</feature>
<reference evidence="4" key="1">
    <citation type="submission" date="2021-04" db="EMBL/GenBank/DDBJ databases">
        <title>Genome based classification of Actinospica acidithermotolerans sp. nov., an actinobacterium isolated from an Indonesian hot spring.</title>
        <authorList>
            <person name="Kusuma A.B."/>
            <person name="Putra K.E."/>
            <person name="Nafisah S."/>
            <person name="Loh J."/>
            <person name="Nouioui I."/>
            <person name="Goodfellow M."/>
        </authorList>
    </citation>
    <scope>NUCLEOTIDE SEQUENCE</scope>
    <source>
        <strain evidence="4">DSM 45618</strain>
    </source>
</reference>
<evidence type="ECO:0000256" key="1">
    <source>
        <dbReference type="ARBA" id="ARBA00022553"/>
    </source>
</evidence>
<dbReference type="PROSITE" id="PS50006">
    <property type="entry name" value="FHA_DOMAIN"/>
    <property type="match status" value="1"/>
</dbReference>
<evidence type="ECO:0000259" key="3">
    <source>
        <dbReference type="PROSITE" id="PS50006"/>
    </source>
</evidence>
<dbReference type="AlphaFoldDB" id="A0A8J8BCZ9"/>
<evidence type="ECO:0000313" key="5">
    <source>
        <dbReference type="Proteomes" id="UP000677913"/>
    </source>
</evidence>
<proteinExistence type="predicted"/>